<evidence type="ECO:0000256" key="3">
    <source>
        <dbReference type="ARBA" id="ARBA00022989"/>
    </source>
</evidence>
<protein>
    <submittedName>
        <fullName evidence="8">Heme biosynthesis protein HemY</fullName>
    </submittedName>
</protein>
<dbReference type="InterPro" id="IPR011990">
    <property type="entry name" value="TPR-like_helical_dom_sf"/>
</dbReference>
<organism evidence="8 9">
    <name type="scientific">Qingshengfaniella alkalisoli</name>
    <dbReference type="NCBI Taxonomy" id="2599296"/>
    <lineage>
        <taxon>Bacteria</taxon>
        <taxon>Pseudomonadati</taxon>
        <taxon>Pseudomonadota</taxon>
        <taxon>Alphaproteobacteria</taxon>
        <taxon>Rhodobacterales</taxon>
        <taxon>Paracoccaceae</taxon>
        <taxon>Qingshengfaniella</taxon>
    </lineage>
</organism>
<evidence type="ECO:0000313" key="9">
    <source>
        <dbReference type="Proteomes" id="UP000318483"/>
    </source>
</evidence>
<evidence type="ECO:0000256" key="1">
    <source>
        <dbReference type="ARBA" id="ARBA00004370"/>
    </source>
</evidence>
<evidence type="ECO:0000256" key="5">
    <source>
        <dbReference type="SAM" id="MobiDB-lite"/>
    </source>
</evidence>
<dbReference type="GO" id="GO:0016020">
    <property type="term" value="C:membrane"/>
    <property type="evidence" value="ECO:0007669"/>
    <property type="project" value="UniProtKB-SubCell"/>
</dbReference>
<dbReference type="Proteomes" id="UP000318483">
    <property type="component" value="Chromosome"/>
</dbReference>
<accession>A0A5B8IUV8</accession>
<dbReference type="AlphaFoldDB" id="A0A5B8IUV8"/>
<dbReference type="PIRSF" id="PIRSF031802">
    <property type="entry name" value="UCP031802"/>
    <property type="match status" value="1"/>
</dbReference>
<evidence type="ECO:0000256" key="2">
    <source>
        <dbReference type="ARBA" id="ARBA00022692"/>
    </source>
</evidence>
<dbReference type="Pfam" id="PF14559">
    <property type="entry name" value="TPR_19"/>
    <property type="match status" value="1"/>
</dbReference>
<evidence type="ECO:0000256" key="6">
    <source>
        <dbReference type="SAM" id="Phobius"/>
    </source>
</evidence>
<keyword evidence="3 6" id="KW-1133">Transmembrane helix</keyword>
<reference evidence="8 9" key="1">
    <citation type="submission" date="2019-07" db="EMBL/GenBank/DDBJ databases">
        <title>Litoreibacter alkalisoli sp. nov., isolated from saline-alkaline soil.</title>
        <authorList>
            <person name="Wang S."/>
            <person name="Xu L."/>
            <person name="Xing Y.-T."/>
            <person name="Sun J.-Q."/>
        </authorList>
    </citation>
    <scope>NUCLEOTIDE SEQUENCE [LARGE SCALE GENOMIC DNA]</scope>
    <source>
        <strain evidence="8 9">LN3S51</strain>
    </source>
</reference>
<evidence type="ECO:0000313" key="8">
    <source>
        <dbReference type="EMBL" id="QDY68248.1"/>
    </source>
</evidence>
<keyword evidence="9" id="KW-1185">Reference proteome</keyword>
<dbReference type="SUPFAM" id="SSF48452">
    <property type="entry name" value="TPR-like"/>
    <property type="match status" value="1"/>
</dbReference>
<dbReference type="InterPro" id="IPR010817">
    <property type="entry name" value="HemY_N"/>
</dbReference>
<dbReference type="EMBL" id="CP042261">
    <property type="protein sequence ID" value="QDY68248.1"/>
    <property type="molecule type" value="Genomic_DNA"/>
</dbReference>
<gene>
    <name evidence="8" type="ORF">FPZ52_00510</name>
</gene>
<keyword evidence="2 6" id="KW-0812">Transmembrane</keyword>
<dbReference type="Pfam" id="PF07219">
    <property type="entry name" value="HemY_N"/>
    <property type="match status" value="1"/>
</dbReference>
<keyword evidence="4 6" id="KW-0472">Membrane</keyword>
<dbReference type="OrthoDB" id="9798343at2"/>
<sequence length="522" mass="57140">MLWSLIRILIFVVAIAAVIFGVEYLSMHGEGVRIAVANTEFTLGPVQLLIACVVLVCLVWLAIRLAGLALATLHFLAGDETAISRYFARNKERKGFEALSEGLTALAAGDGDEAVAHARKAERLLHRPDLTNLITAQAAEMSGDRARATETYKQLLHDDKTRFVGIRGLMNQKLAEGDTETALKLAEKAFVLKPRHGQVSDTLLSLQAKHANWNGARKTLGAKLKYGAIPRDLHKRRDAVLAVSEAQHRLAAGDAEGARDEAIEAYRLSPTLVPAATAAARAYIDLGKPRNAAKTLKAAWAQEPHPDLAAAFAEIKPNESPQERTTRFRELIRQKPDHPESRMLEAELHLAAEDFPAARKALGQLVETHPNARTLTLMAAIERGEGADDSTVKAWLAKALTAPRGAQWVCTNCDNVQHHWTAICNRCDAFDTLAWLEVQGDERLSGGPAGMLPLIVGAIEDNRAQMPAEDIEDDSQPETVDAERPEKVEEEPTEADADVKRPLDAMPEPAWDDSERDNTARR</sequence>
<feature type="domain" description="HemY N-terminal" evidence="7">
    <location>
        <begin position="32"/>
        <end position="143"/>
    </location>
</feature>
<evidence type="ECO:0000259" key="7">
    <source>
        <dbReference type="Pfam" id="PF07219"/>
    </source>
</evidence>
<evidence type="ECO:0000256" key="4">
    <source>
        <dbReference type="ARBA" id="ARBA00023136"/>
    </source>
</evidence>
<dbReference type="RefSeq" id="WP_146362688.1">
    <property type="nucleotide sequence ID" value="NZ_CP042261.1"/>
</dbReference>
<dbReference type="KEGG" id="lit:FPZ52_00510"/>
<feature type="transmembrane region" description="Helical" evidence="6">
    <location>
        <begin position="6"/>
        <end position="27"/>
    </location>
</feature>
<dbReference type="Gene3D" id="1.25.40.10">
    <property type="entry name" value="Tetratricopeptide repeat domain"/>
    <property type="match status" value="2"/>
</dbReference>
<comment type="subcellular location">
    <subcellularLocation>
        <location evidence="1">Membrane</location>
    </subcellularLocation>
</comment>
<dbReference type="InterPro" id="IPR016982">
    <property type="entry name" value="Mms48"/>
</dbReference>
<feature type="transmembrane region" description="Helical" evidence="6">
    <location>
        <begin position="48"/>
        <end position="77"/>
    </location>
</feature>
<name>A0A5B8IUV8_9RHOB</name>
<feature type="region of interest" description="Disordered" evidence="5">
    <location>
        <begin position="468"/>
        <end position="522"/>
    </location>
</feature>
<proteinExistence type="predicted"/>